<reference evidence="2" key="1">
    <citation type="submission" date="2022-11" db="UniProtKB">
        <authorList>
            <consortium name="WormBaseParasite"/>
        </authorList>
    </citation>
    <scope>IDENTIFICATION</scope>
</reference>
<evidence type="ECO:0000313" key="1">
    <source>
        <dbReference type="Proteomes" id="UP000887578"/>
    </source>
</evidence>
<keyword evidence="1" id="KW-1185">Reference proteome</keyword>
<dbReference type="Proteomes" id="UP000887578">
    <property type="component" value="Unplaced"/>
</dbReference>
<dbReference type="WBParaSite" id="PDA_v2.g10923.t1">
    <property type="protein sequence ID" value="PDA_v2.g10923.t1"/>
    <property type="gene ID" value="PDA_v2.g10923"/>
</dbReference>
<protein>
    <submittedName>
        <fullName evidence="2">Uncharacterized protein</fullName>
    </submittedName>
</protein>
<dbReference type="AlphaFoldDB" id="A0A914P897"/>
<proteinExistence type="predicted"/>
<sequence length="108" mass="12090">MNPFEFPRQAEKNHAIKPEVMQFKASQRLLRSDQFISSKTVRIPTTAVAGSSLARMPTSSNHNGNANINPVQIPNLFVQHNLGLVQGYRQQQLRGLQSGPSVSFFKKK</sequence>
<accession>A0A914P897</accession>
<name>A0A914P897_9BILA</name>
<evidence type="ECO:0000313" key="2">
    <source>
        <dbReference type="WBParaSite" id="PDA_v2.g10923.t1"/>
    </source>
</evidence>
<organism evidence="1 2">
    <name type="scientific">Panagrolaimus davidi</name>
    <dbReference type="NCBI Taxonomy" id="227884"/>
    <lineage>
        <taxon>Eukaryota</taxon>
        <taxon>Metazoa</taxon>
        <taxon>Ecdysozoa</taxon>
        <taxon>Nematoda</taxon>
        <taxon>Chromadorea</taxon>
        <taxon>Rhabditida</taxon>
        <taxon>Tylenchina</taxon>
        <taxon>Panagrolaimomorpha</taxon>
        <taxon>Panagrolaimoidea</taxon>
        <taxon>Panagrolaimidae</taxon>
        <taxon>Panagrolaimus</taxon>
    </lineage>
</organism>